<keyword evidence="3" id="KW-1185">Reference proteome</keyword>
<name>A0A2W0H980_9BACI</name>
<dbReference type="GO" id="GO:1902670">
    <property type="term" value="F:carbon dioxide binding"/>
    <property type="evidence" value="ECO:0007669"/>
    <property type="project" value="TreeGrafter"/>
</dbReference>
<proteinExistence type="inferred from homology"/>
<dbReference type="AlphaFoldDB" id="A0A2W0H980"/>
<comment type="caution">
    <text evidence="2">The sequence shown here is derived from an EMBL/GenBank/DDBJ whole genome shotgun (WGS) entry which is preliminary data.</text>
</comment>
<dbReference type="Proteomes" id="UP000248066">
    <property type="component" value="Unassembled WGS sequence"/>
</dbReference>
<evidence type="ECO:0000313" key="2">
    <source>
        <dbReference type="EMBL" id="PYZ97481.1"/>
    </source>
</evidence>
<protein>
    <submittedName>
        <fullName evidence="2">HypC/HybG/HupF family hydrogenase formation chaperone</fullName>
    </submittedName>
</protein>
<dbReference type="GO" id="GO:0005506">
    <property type="term" value="F:iron ion binding"/>
    <property type="evidence" value="ECO:0007669"/>
    <property type="project" value="TreeGrafter"/>
</dbReference>
<dbReference type="GO" id="GO:0051604">
    <property type="term" value="P:protein maturation"/>
    <property type="evidence" value="ECO:0007669"/>
    <property type="project" value="TreeGrafter"/>
</dbReference>
<dbReference type="PANTHER" id="PTHR35177">
    <property type="entry name" value="HYDROGENASE MATURATION FACTOR HYBG"/>
    <property type="match status" value="1"/>
</dbReference>
<dbReference type="RefSeq" id="WP_110516605.1">
    <property type="nucleotide sequence ID" value="NZ_PDOF01000001.1"/>
</dbReference>
<dbReference type="InterPro" id="IPR001109">
    <property type="entry name" value="Hydrogenase_HupF/HypC"/>
</dbReference>
<dbReference type="PRINTS" id="PR00445">
    <property type="entry name" value="HUPFHYPC"/>
</dbReference>
<sequence>MCIGVPAEVMEISGEEARVNVMGAGMTAGIVFVPEVKVGDFVLLHAGQAMAVIDRTYAEESIAEWRRVLDGRDEFLY</sequence>
<dbReference type="OrthoDB" id="9806017at2"/>
<dbReference type="NCBIfam" id="TIGR00074">
    <property type="entry name" value="hypC_hupF"/>
    <property type="match status" value="1"/>
</dbReference>
<dbReference type="Pfam" id="PF01455">
    <property type="entry name" value="HupF_HypC"/>
    <property type="match status" value="1"/>
</dbReference>
<evidence type="ECO:0000256" key="1">
    <source>
        <dbReference type="ARBA" id="ARBA00006018"/>
    </source>
</evidence>
<dbReference type="PANTHER" id="PTHR35177:SF2">
    <property type="entry name" value="HYDROGENASE MATURATION FACTOR HYBG"/>
    <property type="match status" value="1"/>
</dbReference>
<accession>A0A2W0H980</accession>
<dbReference type="EMBL" id="PDOF01000001">
    <property type="protein sequence ID" value="PYZ97481.1"/>
    <property type="molecule type" value="Genomic_DNA"/>
</dbReference>
<dbReference type="Gene3D" id="2.30.30.140">
    <property type="match status" value="1"/>
</dbReference>
<gene>
    <name evidence="2" type="primary">hypC</name>
    <name evidence="2" type="ORF">CR205_02470</name>
</gene>
<dbReference type="SUPFAM" id="SSF159127">
    <property type="entry name" value="HupF/HypC-like"/>
    <property type="match status" value="1"/>
</dbReference>
<organism evidence="2 3">
    <name type="scientific">Alteribacter lacisalsi</name>
    <dbReference type="NCBI Taxonomy" id="2045244"/>
    <lineage>
        <taxon>Bacteria</taxon>
        <taxon>Bacillati</taxon>
        <taxon>Bacillota</taxon>
        <taxon>Bacilli</taxon>
        <taxon>Bacillales</taxon>
        <taxon>Bacillaceae</taxon>
        <taxon>Alteribacter</taxon>
    </lineage>
</organism>
<comment type="similarity">
    <text evidence="1">Belongs to the HupF/HypC family.</text>
</comment>
<evidence type="ECO:0000313" key="3">
    <source>
        <dbReference type="Proteomes" id="UP000248066"/>
    </source>
</evidence>
<reference evidence="2 3" key="1">
    <citation type="submission" date="2017-10" db="EMBL/GenBank/DDBJ databases">
        <title>Bacillus sp. nov., a halophilic bacterium isolated from a Yangshapao Lake.</title>
        <authorList>
            <person name="Wang H."/>
        </authorList>
    </citation>
    <scope>NUCLEOTIDE SEQUENCE [LARGE SCALE GENOMIC DNA]</scope>
    <source>
        <strain evidence="2 3">YSP-3</strain>
    </source>
</reference>